<dbReference type="Pfam" id="PF14534">
    <property type="entry name" value="DUF4440"/>
    <property type="match status" value="1"/>
</dbReference>
<dbReference type="Gene3D" id="3.10.450.50">
    <property type="match status" value="1"/>
</dbReference>
<protein>
    <submittedName>
        <fullName evidence="2">Nuclear transport factor 2 family protein</fullName>
    </submittedName>
</protein>
<organism evidence="2 3">
    <name type="scientific">Nocardia tengchongensis</name>
    <dbReference type="NCBI Taxonomy" id="2055889"/>
    <lineage>
        <taxon>Bacteria</taxon>
        <taxon>Bacillati</taxon>
        <taxon>Actinomycetota</taxon>
        <taxon>Actinomycetes</taxon>
        <taxon>Mycobacteriales</taxon>
        <taxon>Nocardiaceae</taxon>
        <taxon>Nocardia</taxon>
    </lineage>
</organism>
<sequence>MTVEDQVRELCRRWAAAEQLEDVAALNDLTVPDFTLVGPAGFVLDKGAWLDRYRNGALRTTSIVWEDPVTVRDYGAAAIAIGRYVQEAEYQGNKADGRFRSTHVAVERDSRWLLAGLHLSTSVGP</sequence>
<dbReference type="SUPFAM" id="SSF54427">
    <property type="entry name" value="NTF2-like"/>
    <property type="match status" value="1"/>
</dbReference>
<dbReference type="Proteomes" id="UP000683310">
    <property type="component" value="Chromosome"/>
</dbReference>
<dbReference type="RefSeq" id="WP_213557349.1">
    <property type="nucleotide sequence ID" value="NZ_JBHZDI010000063.1"/>
</dbReference>
<name>A0ABX8CMR2_9NOCA</name>
<accession>A0ABX8CMR2</accession>
<keyword evidence="3" id="KW-1185">Reference proteome</keyword>
<dbReference type="InterPro" id="IPR027843">
    <property type="entry name" value="DUF4440"/>
</dbReference>
<dbReference type="InterPro" id="IPR032710">
    <property type="entry name" value="NTF2-like_dom_sf"/>
</dbReference>
<evidence type="ECO:0000259" key="1">
    <source>
        <dbReference type="Pfam" id="PF14534"/>
    </source>
</evidence>
<gene>
    <name evidence="2" type="ORF">KHQ06_35510</name>
</gene>
<evidence type="ECO:0000313" key="3">
    <source>
        <dbReference type="Proteomes" id="UP000683310"/>
    </source>
</evidence>
<reference evidence="2 3" key="1">
    <citation type="submission" date="2021-04" db="EMBL/GenBank/DDBJ databases">
        <title>Nocardia tengchongensis.</title>
        <authorList>
            <person name="Zhuang k."/>
            <person name="Ran Y."/>
            <person name="Li W."/>
        </authorList>
    </citation>
    <scope>NUCLEOTIDE SEQUENCE [LARGE SCALE GENOMIC DNA]</scope>
    <source>
        <strain evidence="2 3">CFH S0057</strain>
    </source>
</reference>
<evidence type="ECO:0000313" key="2">
    <source>
        <dbReference type="EMBL" id="QVI21247.1"/>
    </source>
</evidence>
<dbReference type="EMBL" id="CP074371">
    <property type="protein sequence ID" value="QVI21247.1"/>
    <property type="molecule type" value="Genomic_DNA"/>
</dbReference>
<proteinExistence type="predicted"/>
<feature type="domain" description="DUF4440" evidence="1">
    <location>
        <begin position="7"/>
        <end position="114"/>
    </location>
</feature>